<sequence>MVFPCVSLRFNEEFQRVNDLRHLPEKRMACALQIAKQSDYSPEPTISGLKPPTDKGEVSVGRRLQPRQVPTPEPPMSELKLPTYRGEVFVGRRL</sequence>
<dbReference type="STRING" id="1293045.H663_17560"/>
<feature type="region of interest" description="Disordered" evidence="1">
    <location>
        <begin position="40"/>
        <end position="78"/>
    </location>
</feature>
<organism evidence="2 3">
    <name type="scientific">Limnohabitans planktonicus II-D5</name>
    <dbReference type="NCBI Taxonomy" id="1293045"/>
    <lineage>
        <taxon>Bacteria</taxon>
        <taxon>Pseudomonadati</taxon>
        <taxon>Pseudomonadota</taxon>
        <taxon>Betaproteobacteria</taxon>
        <taxon>Burkholderiales</taxon>
        <taxon>Comamonadaceae</taxon>
        <taxon>Limnohabitans</taxon>
    </lineage>
</organism>
<keyword evidence="3" id="KW-1185">Reference proteome</keyword>
<evidence type="ECO:0000313" key="3">
    <source>
        <dbReference type="Proteomes" id="UP000037507"/>
    </source>
</evidence>
<dbReference type="EMBL" id="LFYT02000002">
    <property type="protein sequence ID" value="PVE44401.1"/>
    <property type="molecule type" value="Genomic_DNA"/>
</dbReference>
<dbReference type="AlphaFoldDB" id="A0A2T7UIC6"/>
<protein>
    <submittedName>
        <fullName evidence="2">Uncharacterized protein</fullName>
    </submittedName>
</protein>
<reference evidence="2" key="1">
    <citation type="submission" date="2017-04" db="EMBL/GenBank/DDBJ databases">
        <title>Unexpected and diverse lifestyles within the genus Limnohabitans.</title>
        <authorList>
            <person name="Kasalicky V."/>
            <person name="Mehrshad M."/>
            <person name="Andrei S.-A."/>
            <person name="Salcher M."/>
            <person name="Kratochvilova H."/>
            <person name="Simek K."/>
            <person name="Ghai R."/>
        </authorList>
    </citation>
    <scope>NUCLEOTIDE SEQUENCE [LARGE SCALE GENOMIC DNA]</scope>
    <source>
        <strain evidence="2">II-D5</strain>
    </source>
</reference>
<accession>A0A2T7UIC6</accession>
<comment type="caution">
    <text evidence="2">The sequence shown here is derived from an EMBL/GenBank/DDBJ whole genome shotgun (WGS) entry which is preliminary data.</text>
</comment>
<gene>
    <name evidence="2" type="ORF">H663_002910</name>
</gene>
<name>A0A2T7UIC6_9BURK</name>
<evidence type="ECO:0000313" key="2">
    <source>
        <dbReference type="EMBL" id="PVE44401.1"/>
    </source>
</evidence>
<dbReference type="Proteomes" id="UP000037507">
    <property type="component" value="Unassembled WGS sequence"/>
</dbReference>
<proteinExistence type="predicted"/>
<evidence type="ECO:0000256" key="1">
    <source>
        <dbReference type="SAM" id="MobiDB-lite"/>
    </source>
</evidence>